<evidence type="ECO:0000256" key="8">
    <source>
        <dbReference type="SAM" id="MobiDB-lite"/>
    </source>
</evidence>
<keyword evidence="3" id="KW-0694">RNA-binding</keyword>
<feature type="region of interest" description="Disordered" evidence="8">
    <location>
        <begin position="1"/>
        <end position="24"/>
    </location>
</feature>
<gene>
    <name evidence="10" type="ORF">MELA_00318</name>
</gene>
<dbReference type="EMBL" id="CABIKM010000004">
    <property type="protein sequence ID" value="VUZ83959.1"/>
    <property type="molecule type" value="Genomic_DNA"/>
</dbReference>
<feature type="domain" description="S1 motif" evidence="9">
    <location>
        <begin position="216"/>
        <end position="284"/>
    </location>
</feature>
<dbReference type="SMART" id="SM00316">
    <property type="entry name" value="S1"/>
    <property type="match status" value="6"/>
</dbReference>
<evidence type="ECO:0000256" key="6">
    <source>
        <dbReference type="ARBA" id="ARBA00035293"/>
    </source>
</evidence>
<dbReference type="NCBIfam" id="TIGR00717">
    <property type="entry name" value="rpsA"/>
    <property type="match status" value="1"/>
</dbReference>
<keyword evidence="4 10" id="KW-0689">Ribosomal protein</keyword>
<evidence type="ECO:0000256" key="4">
    <source>
        <dbReference type="ARBA" id="ARBA00022980"/>
    </source>
</evidence>
<feature type="domain" description="S1 motif" evidence="9">
    <location>
        <begin position="301"/>
        <end position="371"/>
    </location>
</feature>
<dbReference type="Gene3D" id="2.40.50.140">
    <property type="entry name" value="Nucleic acid-binding proteins"/>
    <property type="match status" value="6"/>
</dbReference>
<evidence type="ECO:0000259" key="9">
    <source>
        <dbReference type="PROSITE" id="PS50126"/>
    </source>
</evidence>
<dbReference type="PANTHER" id="PTHR10724:SF7">
    <property type="entry name" value="SMALL RIBOSOMAL SUBUNIT PROTEIN BS1C"/>
    <property type="match status" value="1"/>
</dbReference>
<dbReference type="GO" id="GO:0006412">
    <property type="term" value="P:translation"/>
    <property type="evidence" value="ECO:0007669"/>
    <property type="project" value="InterPro"/>
</dbReference>
<evidence type="ECO:0000256" key="3">
    <source>
        <dbReference type="ARBA" id="ARBA00022884"/>
    </source>
</evidence>
<dbReference type="CDD" id="cd04465">
    <property type="entry name" value="S1_RPS1_repeat_ec2_hs2"/>
    <property type="match status" value="1"/>
</dbReference>
<keyword evidence="2" id="KW-0677">Repeat</keyword>
<sequence length="579" mass="64810">MMSETDKLEEAVDTPTEAPDLELSAHEESQDLVELYAQSLREITEGEIVRGTVLEIRNEMVLIDIGYKSEGAIPIKEFLTPSGEITVKVGDAVDVYLEQKEDSDGLIVLSREKAEKTKIWEEIRRAYENGEVITGMILGRTKGGLTVDIGVRAFLPGSQVDLRPVRDLDKLIGKSFPMKVIKLNQRRGNIVLSRRELLEDERKTLKERTLQSLEEGKVIRGKVKNITEYGAFIDLGGLDGLLHITDMSWGRVGHPSELFTVGEEIEVVVLKFDRAAERVSLGHKQRLKDPWENVEQQFPVGSRVSGKVISLTDYGAFVELAEGIEGLVHISEMSWTQRVKHPSKVVSIGDTIEVVVLDVDKANKRISLGLRQIEPNPWLSIEESYPVGTRVEGTVRNLTDFGAFVELNDGIDGLIHVSDMSWTKRVRHPSEILKRGDKVEAVVLHTDKANRRISLGLKQSQPDPWQSTVLDKYRVGMDVKAKVVRLTDFGAFVELEDGVEGLLHISELSHERVAKPEDVVSIDQELWLKIIKLDANERKLGLSLRAYLDDQGASSESTDQKSSADRPSDDRQEEGSEVQ</sequence>
<dbReference type="Proteomes" id="UP000334340">
    <property type="component" value="Unassembled WGS sequence"/>
</dbReference>
<dbReference type="InterPro" id="IPR035104">
    <property type="entry name" value="Ribosomal_protein_S1-like"/>
</dbReference>
<dbReference type="InterPro" id="IPR050437">
    <property type="entry name" value="Ribos_protein_bS1-like"/>
</dbReference>
<dbReference type="GO" id="GO:0003729">
    <property type="term" value="F:mRNA binding"/>
    <property type="evidence" value="ECO:0007669"/>
    <property type="project" value="TreeGrafter"/>
</dbReference>
<proteinExistence type="inferred from homology"/>
<dbReference type="InterPro" id="IPR003029">
    <property type="entry name" value="S1_domain"/>
</dbReference>
<dbReference type="InterPro" id="IPR000110">
    <property type="entry name" value="Ribosomal_bS1"/>
</dbReference>
<dbReference type="FunFam" id="2.40.50.140:FF:000011">
    <property type="entry name" value="30S ribosomal protein S1"/>
    <property type="match status" value="2"/>
</dbReference>
<dbReference type="AlphaFoldDB" id="A0A564ZF45"/>
<feature type="domain" description="S1 motif" evidence="9">
    <location>
        <begin position="476"/>
        <end position="545"/>
    </location>
</feature>
<dbReference type="CDD" id="cd05687">
    <property type="entry name" value="S1_RPS1_repeat_ec1_hs1"/>
    <property type="match status" value="1"/>
</dbReference>
<reference evidence="10 11" key="1">
    <citation type="submission" date="2019-07" db="EMBL/GenBank/DDBJ databases">
        <authorList>
            <person name="Cremers G."/>
        </authorList>
    </citation>
    <scope>NUCLEOTIDE SEQUENCE [LARGE SCALE GENOMIC DNA]</scope>
</reference>
<evidence type="ECO:0000256" key="2">
    <source>
        <dbReference type="ARBA" id="ARBA00022737"/>
    </source>
</evidence>
<name>A0A564ZF45_9BACT</name>
<dbReference type="SUPFAM" id="SSF50249">
    <property type="entry name" value="Nucleic acid-binding proteins"/>
    <property type="match status" value="6"/>
</dbReference>
<dbReference type="PANTHER" id="PTHR10724">
    <property type="entry name" value="30S RIBOSOMAL PROTEIN S1"/>
    <property type="match status" value="1"/>
</dbReference>
<evidence type="ECO:0000313" key="11">
    <source>
        <dbReference type="Proteomes" id="UP000334340"/>
    </source>
</evidence>
<organism evidence="10 11">
    <name type="scientific">Candidatus Methylomirabilis lanthanidiphila</name>
    <dbReference type="NCBI Taxonomy" id="2211376"/>
    <lineage>
        <taxon>Bacteria</taxon>
        <taxon>Candidatus Methylomirabilota</taxon>
        <taxon>Candidatus Methylomirabilia</taxon>
        <taxon>Candidatus Methylomirabilales</taxon>
        <taxon>Candidatus Methylomirabilaceae</taxon>
        <taxon>Candidatus Methylomirabilis</taxon>
    </lineage>
</organism>
<feature type="compositionally biased region" description="Basic and acidic residues" evidence="8">
    <location>
        <begin position="1"/>
        <end position="10"/>
    </location>
</feature>
<dbReference type="GO" id="GO:0003735">
    <property type="term" value="F:structural constituent of ribosome"/>
    <property type="evidence" value="ECO:0007669"/>
    <property type="project" value="InterPro"/>
</dbReference>
<dbReference type="Pfam" id="PF00575">
    <property type="entry name" value="S1"/>
    <property type="match status" value="6"/>
</dbReference>
<evidence type="ECO:0000256" key="7">
    <source>
        <dbReference type="ARBA" id="ARBA00035517"/>
    </source>
</evidence>
<accession>A0A564ZF45</accession>
<comment type="similarity">
    <text evidence="1">Belongs to the bacterial ribosomal protein bS1 family.</text>
</comment>
<feature type="domain" description="S1 motif" evidence="9">
    <location>
        <begin position="388"/>
        <end position="458"/>
    </location>
</feature>
<dbReference type="CDD" id="cd05688">
    <property type="entry name" value="S1_RPS1_repeat_ec3"/>
    <property type="match status" value="1"/>
</dbReference>
<dbReference type="NCBIfam" id="NF004952">
    <property type="entry name" value="PRK06299.1-2"/>
    <property type="match status" value="1"/>
</dbReference>
<dbReference type="InterPro" id="IPR012340">
    <property type="entry name" value="NA-bd_OB-fold"/>
</dbReference>
<dbReference type="PROSITE" id="PS50126">
    <property type="entry name" value="S1"/>
    <property type="match status" value="6"/>
</dbReference>
<feature type="region of interest" description="Disordered" evidence="8">
    <location>
        <begin position="550"/>
        <end position="579"/>
    </location>
</feature>
<dbReference type="PRINTS" id="PR00681">
    <property type="entry name" value="RIBOSOMALS1"/>
</dbReference>
<feature type="domain" description="S1 motif" evidence="9">
    <location>
        <begin position="46"/>
        <end position="112"/>
    </location>
</feature>
<dbReference type="GO" id="GO:0022627">
    <property type="term" value="C:cytosolic small ribosomal subunit"/>
    <property type="evidence" value="ECO:0007669"/>
    <property type="project" value="TreeGrafter"/>
</dbReference>
<evidence type="ECO:0000256" key="5">
    <source>
        <dbReference type="ARBA" id="ARBA00023274"/>
    </source>
</evidence>
<keyword evidence="5" id="KW-0687">Ribonucleoprotein</keyword>
<feature type="compositionally biased region" description="Basic and acidic residues" evidence="8">
    <location>
        <begin position="558"/>
        <end position="579"/>
    </location>
</feature>
<feature type="domain" description="S1 motif" evidence="9">
    <location>
        <begin position="130"/>
        <end position="195"/>
    </location>
</feature>
<evidence type="ECO:0000256" key="1">
    <source>
        <dbReference type="ARBA" id="ARBA00006767"/>
    </source>
</evidence>
<protein>
    <recommendedName>
        <fullName evidence="6">Small ribosomal subunit protein bS1</fullName>
    </recommendedName>
    <alternativeName>
        <fullName evidence="7">30S ribosomal protein S1</fullName>
    </alternativeName>
</protein>
<evidence type="ECO:0000313" key="10">
    <source>
        <dbReference type="EMBL" id="VUZ83959.1"/>
    </source>
</evidence>
<keyword evidence="11" id="KW-1185">Reference proteome</keyword>